<sequence>MVKKSPLDDPQNAAFAWARFRRIMRFMFLLTVGVVAISLALLWKFGSEAVSIHYYIAAALGIGFTMLLASALMGLVFLSSGTGHDESIDDPLADDRDDQSAG</sequence>
<gene>
    <name evidence="3" type="ORF">Q9K02_01360</name>
</gene>
<evidence type="ECO:0000256" key="1">
    <source>
        <dbReference type="SAM" id="MobiDB-lite"/>
    </source>
</evidence>
<protein>
    <submittedName>
        <fullName evidence="3">Uncharacterized protein</fullName>
    </submittedName>
</protein>
<keyword evidence="2" id="KW-0472">Membrane</keyword>
<organism evidence="3 4">
    <name type="scientific">Qipengyuania profundimaris</name>
    <dbReference type="NCBI Taxonomy" id="3067652"/>
    <lineage>
        <taxon>Bacteria</taxon>
        <taxon>Pseudomonadati</taxon>
        <taxon>Pseudomonadota</taxon>
        <taxon>Alphaproteobacteria</taxon>
        <taxon>Sphingomonadales</taxon>
        <taxon>Erythrobacteraceae</taxon>
        <taxon>Qipengyuania</taxon>
    </lineage>
</organism>
<feature type="transmembrane region" description="Helical" evidence="2">
    <location>
        <begin position="52"/>
        <end position="78"/>
    </location>
</feature>
<reference evidence="3 4" key="1">
    <citation type="submission" date="2023-08" db="EMBL/GenBank/DDBJ databases">
        <title>genomic of G39.</title>
        <authorList>
            <person name="Wang Y."/>
        </authorList>
    </citation>
    <scope>NUCLEOTIDE SEQUENCE [LARGE SCALE GENOMIC DNA]</scope>
    <source>
        <strain evidence="3 4">G39</strain>
    </source>
</reference>
<comment type="caution">
    <text evidence="3">The sequence shown here is derived from an EMBL/GenBank/DDBJ whole genome shotgun (WGS) entry which is preliminary data.</text>
</comment>
<evidence type="ECO:0000313" key="3">
    <source>
        <dbReference type="EMBL" id="MDP4573785.1"/>
    </source>
</evidence>
<dbReference type="Proteomes" id="UP001240639">
    <property type="component" value="Unassembled WGS sequence"/>
</dbReference>
<accession>A0ABT9HL84</accession>
<evidence type="ECO:0000256" key="2">
    <source>
        <dbReference type="SAM" id="Phobius"/>
    </source>
</evidence>
<keyword evidence="2" id="KW-1133">Transmembrane helix</keyword>
<dbReference type="RefSeq" id="WP_305931259.1">
    <property type="nucleotide sequence ID" value="NZ_JAVAIM010000001.1"/>
</dbReference>
<keyword evidence="2" id="KW-0812">Transmembrane</keyword>
<evidence type="ECO:0000313" key="4">
    <source>
        <dbReference type="Proteomes" id="UP001240639"/>
    </source>
</evidence>
<dbReference type="EMBL" id="JAVAIM010000001">
    <property type="protein sequence ID" value="MDP4573785.1"/>
    <property type="molecule type" value="Genomic_DNA"/>
</dbReference>
<keyword evidence="4" id="KW-1185">Reference proteome</keyword>
<proteinExistence type="predicted"/>
<feature type="transmembrane region" description="Helical" evidence="2">
    <location>
        <begin position="26"/>
        <end position="46"/>
    </location>
</feature>
<name>A0ABT9HL84_9SPHN</name>
<feature type="compositionally biased region" description="Acidic residues" evidence="1">
    <location>
        <begin position="87"/>
        <end position="102"/>
    </location>
</feature>
<feature type="region of interest" description="Disordered" evidence="1">
    <location>
        <begin position="83"/>
        <end position="102"/>
    </location>
</feature>